<keyword evidence="1" id="KW-0812">Transmembrane</keyword>
<comment type="caution">
    <text evidence="2">The sequence shown here is derived from an EMBL/GenBank/DDBJ whole genome shotgun (WGS) entry which is preliminary data.</text>
</comment>
<feature type="transmembrane region" description="Helical" evidence="1">
    <location>
        <begin position="206"/>
        <end position="223"/>
    </location>
</feature>
<dbReference type="RefSeq" id="WP_212966375.1">
    <property type="nucleotide sequence ID" value="NZ_BORB01000017.1"/>
</dbReference>
<keyword evidence="3" id="KW-1185">Reference proteome</keyword>
<evidence type="ECO:0000256" key="1">
    <source>
        <dbReference type="SAM" id="Phobius"/>
    </source>
</evidence>
<feature type="transmembrane region" description="Helical" evidence="1">
    <location>
        <begin position="95"/>
        <end position="114"/>
    </location>
</feature>
<gene>
    <name evidence="2" type="ORF">J8TS2_23100</name>
</gene>
<organism evidence="2 3">
    <name type="scientific">Lederbergia ruris</name>
    <dbReference type="NCBI Taxonomy" id="217495"/>
    <lineage>
        <taxon>Bacteria</taxon>
        <taxon>Bacillati</taxon>
        <taxon>Bacillota</taxon>
        <taxon>Bacilli</taxon>
        <taxon>Bacillales</taxon>
        <taxon>Bacillaceae</taxon>
        <taxon>Lederbergia</taxon>
    </lineage>
</organism>
<dbReference type="EMBL" id="BORB01000017">
    <property type="protein sequence ID" value="GIN57991.1"/>
    <property type="molecule type" value="Genomic_DNA"/>
</dbReference>
<dbReference type="Proteomes" id="UP000679950">
    <property type="component" value="Unassembled WGS sequence"/>
</dbReference>
<feature type="transmembrane region" description="Helical" evidence="1">
    <location>
        <begin position="12"/>
        <end position="36"/>
    </location>
</feature>
<evidence type="ECO:0008006" key="4">
    <source>
        <dbReference type="Google" id="ProtNLM"/>
    </source>
</evidence>
<reference evidence="2 3" key="1">
    <citation type="submission" date="2021-03" db="EMBL/GenBank/DDBJ databases">
        <title>Antimicrobial resistance genes in bacteria isolated from Japanese honey, and their potential for conferring macrolide and lincosamide resistance in the American foulbrood pathogen Paenibacillus larvae.</title>
        <authorList>
            <person name="Okamoto M."/>
            <person name="Kumagai M."/>
            <person name="Kanamori H."/>
            <person name="Takamatsu D."/>
        </authorList>
    </citation>
    <scope>NUCLEOTIDE SEQUENCE [LARGE SCALE GENOMIC DNA]</scope>
    <source>
        <strain evidence="2 3">J8TS2</strain>
    </source>
</reference>
<keyword evidence="1" id="KW-0472">Membrane</keyword>
<feature type="transmembrane region" description="Helical" evidence="1">
    <location>
        <begin position="150"/>
        <end position="170"/>
    </location>
</feature>
<keyword evidence="1" id="KW-1133">Transmembrane helix</keyword>
<evidence type="ECO:0000313" key="2">
    <source>
        <dbReference type="EMBL" id="GIN57991.1"/>
    </source>
</evidence>
<sequence>MMNGFLIRLRLFLKLWFTSIYSFMSILLIPIIGIVIYNSGTYEIRELSSLIYEKTATIWFMLIIQWCFSIDLDSKFYHQLITYPVAKWRFLLERALISIIIFGGLMVIVTIPLGCIYGKFLWQGFVFSIPVYMAFGGLVLLGTMIGTHSLGGLIVGILFWMWLFFGQVILRDLNAILLVYGSVERVVNGESGFWLAENRWLLLNRLFYMGLGVLCMIGAILTINRRDGNAR</sequence>
<feature type="transmembrane region" description="Helical" evidence="1">
    <location>
        <begin position="56"/>
        <end position="74"/>
    </location>
</feature>
<feature type="transmembrane region" description="Helical" evidence="1">
    <location>
        <begin position="120"/>
        <end position="143"/>
    </location>
</feature>
<proteinExistence type="predicted"/>
<evidence type="ECO:0000313" key="3">
    <source>
        <dbReference type="Proteomes" id="UP000679950"/>
    </source>
</evidence>
<name>A0ABQ4KKI1_9BACI</name>
<protein>
    <recommendedName>
        <fullName evidence="4">ABC transporter permease</fullName>
    </recommendedName>
</protein>
<accession>A0ABQ4KKI1</accession>